<evidence type="ECO:0000256" key="2">
    <source>
        <dbReference type="ARBA" id="ARBA00005417"/>
    </source>
</evidence>
<dbReference type="InterPro" id="IPR003439">
    <property type="entry name" value="ABC_transporter-like_ATP-bd"/>
</dbReference>
<keyword evidence="6 10" id="KW-0067">ATP-binding</keyword>
<name>A0A1X7KSD1_9BACL</name>
<dbReference type="InterPro" id="IPR027417">
    <property type="entry name" value="P-loop_NTPase"/>
</dbReference>
<dbReference type="STRING" id="1852522.SAMN06295960_2659"/>
<feature type="domain" description="ABC transporter" evidence="9">
    <location>
        <begin position="2"/>
        <end position="235"/>
    </location>
</feature>
<comment type="similarity">
    <text evidence="2">Belongs to the ABC transporter superfamily.</text>
</comment>
<dbReference type="SUPFAM" id="SSF52540">
    <property type="entry name" value="P-loop containing nucleoside triphosphate hydrolases"/>
    <property type="match status" value="1"/>
</dbReference>
<dbReference type="PROSITE" id="PS00211">
    <property type="entry name" value="ABC_TRANSPORTER_1"/>
    <property type="match status" value="1"/>
</dbReference>
<reference evidence="10 11" key="1">
    <citation type="submission" date="2017-04" db="EMBL/GenBank/DDBJ databases">
        <authorList>
            <person name="Afonso C.L."/>
            <person name="Miller P.J."/>
            <person name="Scott M.A."/>
            <person name="Spackman E."/>
            <person name="Goraichik I."/>
            <person name="Dimitrov K.M."/>
            <person name="Suarez D.L."/>
            <person name="Swayne D.E."/>
        </authorList>
    </citation>
    <scope>NUCLEOTIDE SEQUENCE [LARGE SCALE GENOMIC DNA]</scope>
    <source>
        <strain evidence="10 11">11</strain>
    </source>
</reference>
<keyword evidence="8" id="KW-0472">Membrane</keyword>
<dbReference type="InterPro" id="IPR003593">
    <property type="entry name" value="AAA+_ATPase"/>
</dbReference>
<evidence type="ECO:0000256" key="1">
    <source>
        <dbReference type="ARBA" id="ARBA00004202"/>
    </source>
</evidence>
<dbReference type="GO" id="GO:0042626">
    <property type="term" value="F:ATPase-coupled transmembrane transporter activity"/>
    <property type="evidence" value="ECO:0007669"/>
    <property type="project" value="TreeGrafter"/>
</dbReference>
<organism evidence="10 11">
    <name type="scientific">Paenibacillus aquistagni</name>
    <dbReference type="NCBI Taxonomy" id="1852522"/>
    <lineage>
        <taxon>Bacteria</taxon>
        <taxon>Bacillati</taxon>
        <taxon>Bacillota</taxon>
        <taxon>Bacilli</taxon>
        <taxon>Bacillales</taxon>
        <taxon>Paenibacillaceae</taxon>
        <taxon>Paenibacillus</taxon>
    </lineage>
</organism>
<dbReference type="PANTHER" id="PTHR43553:SF24">
    <property type="entry name" value="ENERGY-COUPLING FACTOR TRANSPORTER ATP-BINDING PROTEIN ECFA1"/>
    <property type="match status" value="1"/>
</dbReference>
<evidence type="ECO:0000313" key="11">
    <source>
        <dbReference type="Proteomes" id="UP000193834"/>
    </source>
</evidence>
<dbReference type="PANTHER" id="PTHR43553">
    <property type="entry name" value="HEAVY METAL TRANSPORTER"/>
    <property type="match status" value="1"/>
</dbReference>
<protein>
    <submittedName>
        <fullName evidence="10">Energy-coupling factor transport system ATP-binding protein</fullName>
    </submittedName>
</protein>
<dbReference type="InterPro" id="IPR030947">
    <property type="entry name" value="EcfA_1"/>
</dbReference>
<dbReference type="InterPro" id="IPR015856">
    <property type="entry name" value="ABC_transpr_CbiO/EcfA_su"/>
</dbReference>
<keyword evidence="4" id="KW-1003">Cell membrane</keyword>
<dbReference type="Gene3D" id="3.40.50.300">
    <property type="entry name" value="P-loop containing nucleotide triphosphate hydrolases"/>
    <property type="match status" value="1"/>
</dbReference>
<dbReference type="InterPro" id="IPR017871">
    <property type="entry name" value="ABC_transporter-like_CS"/>
</dbReference>
<evidence type="ECO:0000256" key="8">
    <source>
        <dbReference type="ARBA" id="ARBA00023136"/>
    </source>
</evidence>
<dbReference type="InterPro" id="IPR050095">
    <property type="entry name" value="ECF_ABC_transporter_ATP-bd"/>
</dbReference>
<dbReference type="PROSITE" id="PS50893">
    <property type="entry name" value="ABC_TRANSPORTER_2"/>
    <property type="match status" value="1"/>
</dbReference>
<dbReference type="GO" id="GO:0016887">
    <property type="term" value="F:ATP hydrolysis activity"/>
    <property type="evidence" value="ECO:0007669"/>
    <property type="project" value="InterPro"/>
</dbReference>
<proteinExistence type="inferred from homology"/>
<keyword evidence="3" id="KW-0813">Transport</keyword>
<evidence type="ECO:0000259" key="9">
    <source>
        <dbReference type="PROSITE" id="PS50893"/>
    </source>
</evidence>
<dbReference type="NCBIfam" id="TIGR04520">
    <property type="entry name" value="ECF_ATPase_1"/>
    <property type="match status" value="1"/>
</dbReference>
<keyword evidence="5" id="KW-0547">Nucleotide-binding</keyword>
<evidence type="ECO:0000256" key="7">
    <source>
        <dbReference type="ARBA" id="ARBA00022967"/>
    </source>
</evidence>
<dbReference type="SMART" id="SM00382">
    <property type="entry name" value="AAA"/>
    <property type="match status" value="1"/>
</dbReference>
<dbReference type="AlphaFoldDB" id="A0A1X7KSD1"/>
<accession>A0A1X7KSD1</accession>
<dbReference type="CDD" id="cd03225">
    <property type="entry name" value="ABC_cobalt_CbiO_domain1"/>
    <property type="match status" value="1"/>
</dbReference>
<keyword evidence="7" id="KW-1278">Translocase</keyword>
<dbReference type="GO" id="GO:0005524">
    <property type="term" value="F:ATP binding"/>
    <property type="evidence" value="ECO:0007669"/>
    <property type="project" value="UniProtKB-KW"/>
</dbReference>
<dbReference type="NCBIfam" id="NF010167">
    <property type="entry name" value="PRK13648.1"/>
    <property type="match status" value="1"/>
</dbReference>
<evidence type="ECO:0000256" key="6">
    <source>
        <dbReference type="ARBA" id="ARBA00022840"/>
    </source>
</evidence>
<dbReference type="Pfam" id="PF00005">
    <property type="entry name" value="ABC_tran"/>
    <property type="match status" value="1"/>
</dbReference>
<sequence>MIRMEQIAFHYPKREALFENLSLHIEKGQWVSIVGPNGAGKSTLAKLINGLLSPAAGQIQVDGLPVTREHVDEVRKKVGYLFQNPDNQFIATTVRDDIAFGLENRAIPREEMLDRIQEVAVELQIADWLDRHPASLSGGQKQRVAIAGLLVLQPDIMIWDEATSMLDERSKQAMMEQLKELHQNRNMTILSVTHDAEEILASERAIVIKNGQVAADMTPLELFEQEELAYECKLMPPFALALSMAMKKKGCRIAPVQDERELVNAIWPS</sequence>
<keyword evidence="11" id="KW-1185">Reference proteome</keyword>
<dbReference type="RefSeq" id="WP_085494832.1">
    <property type="nucleotide sequence ID" value="NZ_FXAZ01000003.1"/>
</dbReference>
<evidence type="ECO:0000256" key="4">
    <source>
        <dbReference type="ARBA" id="ARBA00022475"/>
    </source>
</evidence>
<dbReference type="GO" id="GO:0043190">
    <property type="term" value="C:ATP-binding cassette (ABC) transporter complex"/>
    <property type="evidence" value="ECO:0007669"/>
    <property type="project" value="TreeGrafter"/>
</dbReference>
<evidence type="ECO:0000256" key="3">
    <source>
        <dbReference type="ARBA" id="ARBA00022448"/>
    </source>
</evidence>
<dbReference type="OrthoDB" id="9784332at2"/>
<comment type="subcellular location">
    <subcellularLocation>
        <location evidence="1">Cell membrane</location>
        <topology evidence="1">Peripheral membrane protein</topology>
    </subcellularLocation>
</comment>
<evidence type="ECO:0000313" key="10">
    <source>
        <dbReference type="EMBL" id="SMG44450.1"/>
    </source>
</evidence>
<dbReference type="EMBL" id="FXAZ01000003">
    <property type="protein sequence ID" value="SMG44450.1"/>
    <property type="molecule type" value="Genomic_DNA"/>
</dbReference>
<gene>
    <name evidence="10" type="ORF">SAMN06295960_2659</name>
</gene>
<dbReference type="Proteomes" id="UP000193834">
    <property type="component" value="Unassembled WGS sequence"/>
</dbReference>
<dbReference type="FunFam" id="3.40.50.300:FF:000224">
    <property type="entry name" value="Energy-coupling factor transporter ATP-binding protein EcfA"/>
    <property type="match status" value="1"/>
</dbReference>
<dbReference type="GO" id="GO:0015087">
    <property type="term" value="F:cobalt ion transmembrane transporter activity"/>
    <property type="evidence" value="ECO:0007669"/>
    <property type="project" value="UniProtKB-ARBA"/>
</dbReference>
<evidence type="ECO:0000256" key="5">
    <source>
        <dbReference type="ARBA" id="ARBA00022741"/>
    </source>
</evidence>